<dbReference type="EMBL" id="CM010725">
    <property type="protein sequence ID" value="RZC82430.1"/>
    <property type="molecule type" value="Genomic_DNA"/>
</dbReference>
<dbReference type="InterPro" id="IPR038538">
    <property type="entry name" value="MTERF_sf"/>
</dbReference>
<dbReference type="Gramene" id="RZC82430">
    <property type="protein sequence ID" value="RZC82430"/>
    <property type="gene ID" value="C5167_045224"/>
</dbReference>
<dbReference type="Gene3D" id="1.25.70.10">
    <property type="entry name" value="Transcription termination factor 3, mitochondrial"/>
    <property type="match status" value="1"/>
</dbReference>
<dbReference type="InterPro" id="IPR003690">
    <property type="entry name" value="MTERF"/>
</dbReference>
<protein>
    <submittedName>
        <fullName evidence="4">Uncharacterized protein</fullName>
    </submittedName>
</protein>
<keyword evidence="2" id="KW-0805">Transcription regulation</keyword>
<keyword evidence="3" id="KW-0809">Transit peptide</keyword>
<dbReference type="AlphaFoldDB" id="A0A4Y7LCR0"/>
<dbReference type="GO" id="GO:0006353">
    <property type="term" value="P:DNA-templated transcription termination"/>
    <property type="evidence" value="ECO:0007669"/>
    <property type="project" value="UniProtKB-KW"/>
</dbReference>
<dbReference type="SMART" id="SM00733">
    <property type="entry name" value="Mterf"/>
    <property type="match status" value="1"/>
</dbReference>
<name>A0A4Y7LCR0_PAPSO</name>
<dbReference type="Proteomes" id="UP000316621">
    <property type="component" value="Chromosome 11"/>
</dbReference>
<evidence type="ECO:0000313" key="4">
    <source>
        <dbReference type="EMBL" id="RZC82430.1"/>
    </source>
</evidence>
<reference evidence="4 5" key="1">
    <citation type="journal article" date="2018" name="Science">
        <title>The opium poppy genome and morphinan production.</title>
        <authorList>
            <person name="Guo L."/>
            <person name="Winzer T."/>
            <person name="Yang X."/>
            <person name="Li Y."/>
            <person name="Ning Z."/>
            <person name="He Z."/>
            <person name="Teodor R."/>
            <person name="Lu Y."/>
            <person name="Bowser T.A."/>
            <person name="Graham I.A."/>
            <person name="Ye K."/>
        </authorList>
    </citation>
    <scope>NUCLEOTIDE SEQUENCE [LARGE SCALE GENOMIC DNA]</scope>
    <source>
        <strain evidence="5">cv. HN1</strain>
        <tissue evidence="4">Leaves</tissue>
    </source>
</reference>
<dbReference type="GO" id="GO:0003676">
    <property type="term" value="F:nucleic acid binding"/>
    <property type="evidence" value="ECO:0007669"/>
    <property type="project" value="InterPro"/>
</dbReference>
<comment type="similarity">
    <text evidence="1">Belongs to the mTERF family.</text>
</comment>
<dbReference type="Pfam" id="PF02536">
    <property type="entry name" value="mTERF"/>
    <property type="match status" value="1"/>
</dbReference>
<keyword evidence="5" id="KW-1185">Reference proteome</keyword>
<proteinExistence type="inferred from homology"/>
<evidence type="ECO:0000256" key="2">
    <source>
        <dbReference type="ARBA" id="ARBA00022472"/>
    </source>
</evidence>
<keyword evidence="2" id="KW-0806">Transcription termination</keyword>
<evidence type="ECO:0000256" key="1">
    <source>
        <dbReference type="ARBA" id="ARBA00007692"/>
    </source>
</evidence>
<evidence type="ECO:0000256" key="3">
    <source>
        <dbReference type="ARBA" id="ARBA00022946"/>
    </source>
</evidence>
<dbReference type="PANTHER" id="PTHR13068">
    <property type="entry name" value="CGI-12 PROTEIN-RELATED"/>
    <property type="match status" value="1"/>
</dbReference>
<evidence type="ECO:0000313" key="5">
    <source>
        <dbReference type="Proteomes" id="UP000316621"/>
    </source>
</evidence>
<gene>
    <name evidence="4" type="ORF">C5167_045224</name>
</gene>
<dbReference type="PANTHER" id="PTHR13068:SF166">
    <property type="entry name" value="TRANSCRIPTION TERMINATION FACTOR MTERF15, MITOCHONDRIAL-LIKE"/>
    <property type="match status" value="1"/>
</dbReference>
<accession>A0A4Y7LCR0</accession>
<organism evidence="4 5">
    <name type="scientific">Papaver somniferum</name>
    <name type="common">Opium poppy</name>
    <dbReference type="NCBI Taxonomy" id="3469"/>
    <lineage>
        <taxon>Eukaryota</taxon>
        <taxon>Viridiplantae</taxon>
        <taxon>Streptophyta</taxon>
        <taxon>Embryophyta</taxon>
        <taxon>Tracheophyta</taxon>
        <taxon>Spermatophyta</taxon>
        <taxon>Magnoliopsida</taxon>
        <taxon>Ranunculales</taxon>
        <taxon>Papaveraceae</taxon>
        <taxon>Papaveroideae</taxon>
        <taxon>Papaver</taxon>
    </lineage>
</organism>
<keyword evidence="2" id="KW-0804">Transcription</keyword>
<sequence length="168" mass="18665">MLSSLGRTVARSFINGGNSTTVSLIRFRSVFIHINSSSSSFVVNYLINSCGLSADEAISASKKLNFKTSSKPDSVLNLLENFGFTKPYISNLIKKNPLILLYNPEKTLKPKFDFFNSKGFSGIDLAKFLSSNKRILETKSQSIMLSFDILKNIVHCDKSVITIIKRNA</sequence>